<feature type="domain" description="PNPLA" evidence="4">
    <location>
        <begin position="75"/>
        <end position="270"/>
    </location>
</feature>
<dbReference type="EMBL" id="CP049109">
    <property type="protein sequence ID" value="QIG78483.1"/>
    <property type="molecule type" value="Genomic_DNA"/>
</dbReference>
<evidence type="ECO:0000313" key="6">
    <source>
        <dbReference type="Proteomes" id="UP000501568"/>
    </source>
</evidence>
<dbReference type="Proteomes" id="UP000501568">
    <property type="component" value="Chromosome"/>
</dbReference>
<organism evidence="5 6">
    <name type="scientific">Stakelama tenebrarum</name>
    <dbReference type="NCBI Taxonomy" id="2711215"/>
    <lineage>
        <taxon>Bacteria</taxon>
        <taxon>Pseudomonadati</taxon>
        <taxon>Pseudomonadota</taxon>
        <taxon>Alphaproteobacteria</taxon>
        <taxon>Sphingomonadales</taxon>
        <taxon>Sphingomonadaceae</taxon>
        <taxon>Stakelama</taxon>
    </lineage>
</organism>
<feature type="active site" description="Proton acceptor" evidence="2">
    <location>
        <position position="254"/>
    </location>
</feature>
<dbReference type="InterPro" id="IPR002641">
    <property type="entry name" value="PNPLA_dom"/>
</dbReference>
<evidence type="ECO:0000256" key="3">
    <source>
        <dbReference type="SAM" id="SignalP"/>
    </source>
</evidence>
<comment type="caution">
    <text evidence="2">Lacks conserved residue(s) required for the propagation of feature annotation.</text>
</comment>
<dbReference type="PROSITE" id="PS51257">
    <property type="entry name" value="PROKAR_LIPOPROTEIN"/>
    <property type="match status" value="1"/>
</dbReference>
<sequence>MAARFLSGLMLALALAGCASSWPDRVPHSVSDQAQAEVIPGEHVRYWADGGPADFELWRRRVLDARNQGEPIRLLAISGGSDKGAFAAGLLVGWSEAGTRPDFTIVTGVSTGALIAPFAFLGSDYDDALRALYTGITADDIYRQQVLSGLLGGASLLDNGPLADLIARHVTPDLLDAIAREYAAGRRLLVMTTNLDAQRGVVWDMGAIAASGYPRKLALFRQVLLASAAIPGAFPPVGISVRAGAKQFTELHVDGGVTSGFLALPRSVMDADEDAPAPRGAQITLLYNGRIAPHFEVTAPKTFDIMERALSAALTEADRRSVVELRRYAARNNYRLSVCAIGEDFPETDPDLFDQDFMRDLFAYGEKEAAADPSCLTRPVERRRLRAQED</sequence>
<dbReference type="GO" id="GO:0016042">
    <property type="term" value="P:lipid catabolic process"/>
    <property type="evidence" value="ECO:0007669"/>
    <property type="project" value="UniProtKB-UniRule"/>
</dbReference>
<feature type="signal peptide" evidence="3">
    <location>
        <begin position="1"/>
        <end position="21"/>
    </location>
</feature>
<dbReference type="GO" id="GO:0016787">
    <property type="term" value="F:hydrolase activity"/>
    <property type="evidence" value="ECO:0007669"/>
    <property type="project" value="UniProtKB-UniRule"/>
</dbReference>
<dbReference type="RefSeq" id="WP_165325481.1">
    <property type="nucleotide sequence ID" value="NZ_CP049109.1"/>
</dbReference>
<dbReference type="AlphaFoldDB" id="A0A6G6Y1J6"/>
<evidence type="ECO:0000313" key="5">
    <source>
        <dbReference type="EMBL" id="QIG78483.1"/>
    </source>
</evidence>
<evidence type="ECO:0000256" key="1">
    <source>
        <dbReference type="ARBA" id="ARBA00023098"/>
    </source>
</evidence>
<dbReference type="Gene3D" id="3.40.1090.10">
    <property type="entry name" value="Cytosolic phospholipase A2 catalytic domain"/>
    <property type="match status" value="1"/>
</dbReference>
<dbReference type="KEGG" id="spzr:G5C33_00855"/>
<evidence type="ECO:0000259" key="4">
    <source>
        <dbReference type="PROSITE" id="PS51635"/>
    </source>
</evidence>
<dbReference type="PROSITE" id="PS51635">
    <property type="entry name" value="PNPLA"/>
    <property type="match status" value="1"/>
</dbReference>
<keyword evidence="2" id="KW-0442">Lipid degradation</keyword>
<dbReference type="InterPro" id="IPR016035">
    <property type="entry name" value="Acyl_Trfase/lysoPLipase"/>
</dbReference>
<dbReference type="SUPFAM" id="SSF52151">
    <property type="entry name" value="FabD/lysophospholipase-like"/>
    <property type="match status" value="1"/>
</dbReference>
<feature type="short sequence motif" description="DGA/G" evidence="2">
    <location>
        <begin position="254"/>
        <end position="256"/>
    </location>
</feature>
<evidence type="ECO:0000256" key="2">
    <source>
        <dbReference type="PROSITE-ProRule" id="PRU01161"/>
    </source>
</evidence>
<reference evidence="5 6" key="1">
    <citation type="submission" date="2020-02" db="EMBL/GenBank/DDBJ databases">
        <authorList>
            <person name="Zheng R.K."/>
            <person name="Sun C.M."/>
        </authorList>
    </citation>
    <scope>NUCLEOTIDE SEQUENCE [LARGE SCALE GENOMIC DNA]</scope>
    <source>
        <strain evidence="6">zrk23</strain>
    </source>
</reference>
<feature type="active site" description="Nucleophile" evidence="2">
    <location>
        <position position="110"/>
    </location>
</feature>
<name>A0A6G6Y1J6_9SPHN</name>
<gene>
    <name evidence="5" type="ORF">G5C33_00855</name>
</gene>
<feature type="chain" id="PRO_5026208127" evidence="3">
    <location>
        <begin position="22"/>
        <end position="390"/>
    </location>
</feature>
<keyword evidence="2 5" id="KW-0378">Hydrolase</keyword>
<keyword evidence="1 2" id="KW-0443">Lipid metabolism</keyword>
<accession>A0A6G6Y1J6</accession>
<proteinExistence type="predicted"/>
<keyword evidence="3" id="KW-0732">Signal</keyword>
<protein>
    <submittedName>
        <fullName evidence="5">Alpha/beta hydrolase</fullName>
    </submittedName>
</protein>
<feature type="short sequence motif" description="GXSXG" evidence="2">
    <location>
        <begin position="108"/>
        <end position="112"/>
    </location>
</feature>
<dbReference type="Pfam" id="PF01734">
    <property type="entry name" value="Patatin"/>
    <property type="match status" value="1"/>
</dbReference>
<keyword evidence="6" id="KW-1185">Reference proteome</keyword>